<evidence type="ECO:0000256" key="1">
    <source>
        <dbReference type="SAM" id="MobiDB-lite"/>
    </source>
</evidence>
<feature type="compositionally biased region" description="Polar residues" evidence="1">
    <location>
        <begin position="41"/>
        <end position="60"/>
    </location>
</feature>
<accession>A0A812NW10</accession>
<evidence type="ECO:0000313" key="2">
    <source>
        <dbReference type="EMBL" id="CAE7325304.1"/>
    </source>
</evidence>
<proteinExistence type="predicted"/>
<evidence type="ECO:0000313" key="3">
    <source>
        <dbReference type="Proteomes" id="UP000601435"/>
    </source>
</evidence>
<comment type="caution">
    <text evidence="2">The sequence shown here is derived from an EMBL/GenBank/DDBJ whole genome shotgun (WGS) entry which is preliminary data.</text>
</comment>
<keyword evidence="3" id="KW-1185">Reference proteome</keyword>
<protein>
    <submittedName>
        <fullName evidence="2">Uncharacterized protein</fullName>
    </submittedName>
</protein>
<gene>
    <name evidence="2" type="ORF">SNEC2469_LOCUS8196</name>
</gene>
<feature type="region of interest" description="Disordered" evidence="1">
    <location>
        <begin position="34"/>
        <end position="85"/>
    </location>
</feature>
<dbReference type="EMBL" id="CAJNJA010013611">
    <property type="protein sequence ID" value="CAE7325304.1"/>
    <property type="molecule type" value="Genomic_DNA"/>
</dbReference>
<organism evidence="2 3">
    <name type="scientific">Symbiodinium necroappetens</name>
    <dbReference type="NCBI Taxonomy" id="1628268"/>
    <lineage>
        <taxon>Eukaryota</taxon>
        <taxon>Sar</taxon>
        <taxon>Alveolata</taxon>
        <taxon>Dinophyceae</taxon>
        <taxon>Suessiales</taxon>
        <taxon>Symbiodiniaceae</taxon>
        <taxon>Symbiodinium</taxon>
    </lineage>
</organism>
<dbReference type="AlphaFoldDB" id="A0A812NW10"/>
<dbReference type="OrthoDB" id="10348551at2759"/>
<dbReference type="Proteomes" id="UP000601435">
    <property type="component" value="Unassembled WGS sequence"/>
</dbReference>
<name>A0A812NW10_9DINO</name>
<sequence>MLIALASTTTLPEPSTSFLLKAWPTSSRTLSRARARRTYRPCSSASPGSLTTTEPASSWVGSPHRSEQGACLTSLRRGGSSILTQ</sequence>
<reference evidence="2" key="1">
    <citation type="submission" date="2021-02" db="EMBL/GenBank/DDBJ databases">
        <authorList>
            <person name="Dougan E. K."/>
            <person name="Rhodes N."/>
            <person name="Thang M."/>
            <person name="Chan C."/>
        </authorList>
    </citation>
    <scope>NUCLEOTIDE SEQUENCE</scope>
</reference>